<evidence type="ECO:0000313" key="2">
    <source>
        <dbReference type="EMBL" id="MBB6048304.1"/>
    </source>
</evidence>
<dbReference type="Gene3D" id="3.30.700.10">
    <property type="entry name" value="Glycoprotein, Type 4 Pilin"/>
    <property type="match status" value="1"/>
</dbReference>
<evidence type="ECO:0000256" key="1">
    <source>
        <dbReference type="SAM" id="Phobius"/>
    </source>
</evidence>
<accession>A0A7W9W3D7</accession>
<keyword evidence="3" id="KW-1185">Reference proteome</keyword>
<dbReference type="EMBL" id="JACHGW010000001">
    <property type="protein sequence ID" value="MBB6048304.1"/>
    <property type="molecule type" value="Genomic_DNA"/>
</dbReference>
<feature type="transmembrane region" description="Helical" evidence="1">
    <location>
        <begin position="20"/>
        <end position="39"/>
    </location>
</feature>
<name>A0A7W9W3D7_ARMRO</name>
<dbReference type="RefSeq" id="WP_184191775.1">
    <property type="nucleotide sequence ID" value="NZ_JACHGW010000001.1"/>
</dbReference>
<gene>
    <name evidence="2" type="ORF">HNQ39_000066</name>
</gene>
<dbReference type="Proteomes" id="UP000520814">
    <property type="component" value="Unassembled WGS sequence"/>
</dbReference>
<dbReference type="InterPro" id="IPR045584">
    <property type="entry name" value="Pilin-like"/>
</dbReference>
<comment type="caution">
    <text evidence="2">The sequence shown here is derived from an EMBL/GenBank/DDBJ whole genome shotgun (WGS) entry which is preliminary data.</text>
</comment>
<proteinExistence type="predicted"/>
<dbReference type="AlphaFoldDB" id="A0A7W9W3D7"/>
<reference evidence="2 3" key="1">
    <citation type="submission" date="2020-08" db="EMBL/GenBank/DDBJ databases">
        <title>Genomic Encyclopedia of Type Strains, Phase IV (KMG-IV): sequencing the most valuable type-strain genomes for metagenomic binning, comparative biology and taxonomic classification.</title>
        <authorList>
            <person name="Goeker M."/>
        </authorList>
    </citation>
    <scope>NUCLEOTIDE SEQUENCE [LARGE SCALE GENOMIC DNA]</scope>
    <source>
        <strain evidence="2 3">DSM 23562</strain>
    </source>
</reference>
<keyword evidence="1" id="KW-0812">Transmembrane</keyword>
<evidence type="ECO:0000313" key="3">
    <source>
        <dbReference type="Proteomes" id="UP000520814"/>
    </source>
</evidence>
<dbReference type="InterPro" id="IPR012902">
    <property type="entry name" value="N_methyl_site"/>
</dbReference>
<keyword evidence="1" id="KW-1133">Transmembrane helix</keyword>
<dbReference type="Pfam" id="PF07963">
    <property type="entry name" value="N_methyl"/>
    <property type="match status" value="1"/>
</dbReference>
<organism evidence="2 3">
    <name type="scientific">Armatimonas rosea</name>
    <dbReference type="NCBI Taxonomy" id="685828"/>
    <lineage>
        <taxon>Bacteria</taxon>
        <taxon>Bacillati</taxon>
        <taxon>Armatimonadota</taxon>
        <taxon>Armatimonadia</taxon>
        <taxon>Armatimonadales</taxon>
        <taxon>Armatimonadaceae</taxon>
        <taxon>Armatimonas</taxon>
    </lineage>
</organism>
<keyword evidence="1" id="KW-0472">Membrane</keyword>
<dbReference type="SUPFAM" id="SSF54523">
    <property type="entry name" value="Pili subunits"/>
    <property type="match status" value="1"/>
</dbReference>
<sequence length="724" mass="77327">MQRNLAKLIRVQRGFTMTELLVVIAITGILLGLLFVPIIQGFNLTRKAQNQVQAQTQARNGLHQISRELSQAVFVFDNTTTPVMFPLKFAVNIGVGGAATTPYGYNWAGGVQVFPAPVLFSKVDFIPSGHLPSGGTKDPTTGDTIGGSDVRFPLAPGTRIVRYFIGLKDNTRPYENVYQRRVAQFSADGRHNPFVLYRVEFDPTDPKLINQANYNSMLPDAGGFNDPNFFYNPNLASNGVSYAANWKAIASAVVDGPNQDVVNWVKDDTGDLVLTTPFRPLVSFAPGAVTGDNATPGFMTAAAAEVPNAVPTIYSSQQGHWSLPSSVTFYRAASRVGSSDYGALRVTVDSELLPDGTTTPHVHLDTAATGGVLATSDAVLYCARITSTNEIFVKTPNLTFLLNMERGTIKTGFAPLAGDNTGVPLIRLANGTVRSMVPGGFPDANPGELVETLYRLNTRFPDADSDVNTPSNQGWGEINLLDDSTLRYFRADGSDIALTTPLLTTQAGTYTSPLVVFGNVGAGGLQPGGGLMLAAGSESVVGPDMSVTAGSSGLGNVTYYRAPGALTSVVKKATLITDPANSVRKRWTPIVGQRTYLLDQDTRINGTLPTAFLRFDNPGGPGLPARSFTDPAAVAEREVQVTYLWQNNYARRSGGADNGKPVDAQGRVLGDKAIIAPEPDVVKVDYATRDLLTVNVGALVYDSNTHQGTSINLTDKVRIGNTIR</sequence>
<dbReference type="NCBIfam" id="TIGR02532">
    <property type="entry name" value="IV_pilin_GFxxxE"/>
    <property type="match status" value="1"/>
</dbReference>
<protein>
    <submittedName>
        <fullName evidence="2">Prepilin-type N-terminal cleavage/methylation domain-containing protein</fullName>
    </submittedName>
</protein>